<reference evidence="4" key="1">
    <citation type="submission" date="2021-03" db="EMBL/GenBank/DDBJ databases">
        <title>Draft genome sequence of rust myrtle Austropuccinia psidii MF-1, a brazilian biotype.</title>
        <authorList>
            <person name="Quecine M.C."/>
            <person name="Pachon D.M.R."/>
            <person name="Bonatelli M.L."/>
            <person name="Correr F.H."/>
            <person name="Franceschini L.M."/>
            <person name="Leite T.F."/>
            <person name="Margarido G.R.A."/>
            <person name="Almeida C.A."/>
            <person name="Ferrarezi J.A."/>
            <person name="Labate C.A."/>
        </authorList>
    </citation>
    <scope>NUCLEOTIDE SEQUENCE</scope>
    <source>
        <strain evidence="4">MF-1</strain>
    </source>
</reference>
<evidence type="ECO:0008006" key="6">
    <source>
        <dbReference type="Google" id="ProtNLM"/>
    </source>
</evidence>
<dbReference type="PANTHER" id="PTHR37984">
    <property type="entry name" value="PROTEIN CBG26694"/>
    <property type="match status" value="1"/>
</dbReference>
<evidence type="ECO:0000313" key="4">
    <source>
        <dbReference type="EMBL" id="MBW0534264.1"/>
    </source>
</evidence>
<evidence type="ECO:0000256" key="1">
    <source>
        <dbReference type="ARBA" id="ARBA00023268"/>
    </source>
</evidence>
<dbReference type="PANTHER" id="PTHR37984:SF5">
    <property type="entry name" value="PROTEIN NYNRIN-LIKE"/>
    <property type="match status" value="1"/>
</dbReference>
<organism evidence="4 5">
    <name type="scientific">Austropuccinia psidii MF-1</name>
    <dbReference type="NCBI Taxonomy" id="1389203"/>
    <lineage>
        <taxon>Eukaryota</taxon>
        <taxon>Fungi</taxon>
        <taxon>Dikarya</taxon>
        <taxon>Basidiomycota</taxon>
        <taxon>Pucciniomycotina</taxon>
        <taxon>Pucciniomycetes</taxon>
        <taxon>Pucciniales</taxon>
        <taxon>Sphaerophragmiaceae</taxon>
        <taxon>Austropuccinia</taxon>
    </lineage>
</organism>
<dbReference type="Gene3D" id="3.30.70.270">
    <property type="match status" value="2"/>
</dbReference>
<proteinExistence type="predicted"/>
<dbReference type="InterPro" id="IPR050951">
    <property type="entry name" value="Retrovirus_Pol_polyprotein"/>
</dbReference>
<keyword evidence="5" id="KW-1185">Reference proteome</keyword>
<dbReference type="Proteomes" id="UP000765509">
    <property type="component" value="Unassembled WGS sequence"/>
</dbReference>
<evidence type="ECO:0000259" key="2">
    <source>
        <dbReference type="Pfam" id="PF00078"/>
    </source>
</evidence>
<dbReference type="GO" id="GO:0003824">
    <property type="term" value="F:catalytic activity"/>
    <property type="evidence" value="ECO:0007669"/>
    <property type="project" value="UniProtKB-KW"/>
</dbReference>
<dbReference type="CDD" id="cd01647">
    <property type="entry name" value="RT_LTR"/>
    <property type="match status" value="1"/>
</dbReference>
<feature type="domain" description="Reverse transcriptase/retrotransposon-derived protein RNase H-like" evidence="3">
    <location>
        <begin position="335"/>
        <end position="409"/>
    </location>
</feature>
<dbReference type="Pfam" id="PF00078">
    <property type="entry name" value="RVT_1"/>
    <property type="match status" value="1"/>
</dbReference>
<dbReference type="Pfam" id="PF17919">
    <property type="entry name" value="RT_RNaseH_2"/>
    <property type="match status" value="1"/>
</dbReference>
<dbReference type="AlphaFoldDB" id="A0A9Q3ID09"/>
<protein>
    <recommendedName>
        <fullName evidence="6">Reverse transcriptase/retrotransposon-derived protein RNase H-like domain-containing protein</fullName>
    </recommendedName>
</protein>
<evidence type="ECO:0000313" key="5">
    <source>
        <dbReference type="Proteomes" id="UP000765509"/>
    </source>
</evidence>
<comment type="caution">
    <text evidence="4">The sequence shown here is derived from an EMBL/GenBank/DDBJ whole genome shotgun (WGS) entry which is preliminary data.</text>
</comment>
<dbReference type="InterPro" id="IPR043128">
    <property type="entry name" value="Rev_trsase/Diguanyl_cyclase"/>
</dbReference>
<sequence>MYGIDIDNSRNKNITIGTNKEKKFPLDIYQISTHDPLEELLNEFREGQFSTTLTSKQKLSLLKMLRKNRPAFAIGEEPLGKIKGHDIELYLDVERPYPPMLRRRPYPESLETRKEIEKHINELLDMDVIRKIGHNAIVEKTTPVVITWHDGKSRLCGDFRALNSYTKAGRYPIPRIHHTLDKLAKATDITKMDCMKGFHQNGVKSNSMKILRIIGHMQIYEYTRMPLGIKNTPDHFQRMMDTIFQEEILEGWMVCNFGQQELLALGHKVSGISPAIDQNKVAEVLQKPVPRRIQEMQSFLGSVSYYRNHTKIFAHITSSLYKLCSKDLVFEIPRERRDAYESIKHELKNAPVLIFPDFELPFKFYIDAPCSHGSGAALHQRQIVDGEQREGVICYISRQLKDSEARYMAT</sequence>
<name>A0A9Q3ID09_9BASI</name>
<dbReference type="InterPro" id="IPR041577">
    <property type="entry name" value="RT_RNaseH_2"/>
</dbReference>
<accession>A0A9Q3ID09</accession>
<dbReference type="InterPro" id="IPR000477">
    <property type="entry name" value="RT_dom"/>
</dbReference>
<feature type="domain" description="Reverse transcriptase" evidence="2">
    <location>
        <begin position="151"/>
        <end position="246"/>
    </location>
</feature>
<gene>
    <name evidence="4" type="ORF">O181_073979</name>
</gene>
<dbReference type="Gene3D" id="3.10.10.10">
    <property type="entry name" value="HIV Type 1 Reverse Transcriptase, subunit A, domain 1"/>
    <property type="match status" value="1"/>
</dbReference>
<dbReference type="OrthoDB" id="8042009at2759"/>
<evidence type="ECO:0000259" key="3">
    <source>
        <dbReference type="Pfam" id="PF17919"/>
    </source>
</evidence>
<dbReference type="InterPro" id="IPR043502">
    <property type="entry name" value="DNA/RNA_pol_sf"/>
</dbReference>
<dbReference type="SUPFAM" id="SSF56672">
    <property type="entry name" value="DNA/RNA polymerases"/>
    <property type="match status" value="1"/>
</dbReference>
<dbReference type="EMBL" id="AVOT02039243">
    <property type="protein sequence ID" value="MBW0534264.1"/>
    <property type="molecule type" value="Genomic_DNA"/>
</dbReference>
<keyword evidence="1" id="KW-0511">Multifunctional enzyme</keyword>